<accession>A0A8T1UIJ1</accession>
<name>A0A8T1UIJ1_9STRA</name>
<evidence type="ECO:0000313" key="2">
    <source>
        <dbReference type="Proteomes" id="UP000688947"/>
    </source>
</evidence>
<reference evidence="1" key="1">
    <citation type="submission" date="2021-01" db="EMBL/GenBank/DDBJ databases">
        <title>Phytophthora aleatoria, a newly-described species from Pinus radiata is distinct from Phytophthora cactorum isolates based on comparative genomics.</title>
        <authorList>
            <person name="Mcdougal R."/>
            <person name="Panda P."/>
            <person name="Williams N."/>
            <person name="Studholme D.J."/>
        </authorList>
    </citation>
    <scope>NUCLEOTIDE SEQUENCE</scope>
    <source>
        <strain evidence="1">NZFS 3830</strain>
    </source>
</reference>
<evidence type="ECO:0000313" key="1">
    <source>
        <dbReference type="EMBL" id="KAG6962057.1"/>
    </source>
</evidence>
<protein>
    <submittedName>
        <fullName evidence="1">Uncharacterized protein</fullName>
    </submittedName>
</protein>
<dbReference type="AlphaFoldDB" id="A0A8T1UIJ1"/>
<proteinExistence type="predicted"/>
<sequence length="93" mass="10521">MLTQDSTSQQKIHKLLGSLRHQLTSLTWGPRRYGSIPVTEAVRDDLYSFRSILLTAELISVPSSRFSGTQPIEYDVFMDASDFVLCAVFPARR</sequence>
<organism evidence="1 2">
    <name type="scientific">Phytophthora cactorum</name>
    <dbReference type="NCBI Taxonomy" id="29920"/>
    <lineage>
        <taxon>Eukaryota</taxon>
        <taxon>Sar</taxon>
        <taxon>Stramenopiles</taxon>
        <taxon>Oomycota</taxon>
        <taxon>Peronosporomycetes</taxon>
        <taxon>Peronosporales</taxon>
        <taxon>Peronosporaceae</taxon>
        <taxon>Phytophthora</taxon>
    </lineage>
</organism>
<comment type="caution">
    <text evidence="1">The sequence shown here is derived from an EMBL/GenBank/DDBJ whole genome shotgun (WGS) entry which is preliminary data.</text>
</comment>
<gene>
    <name evidence="1" type="ORF">JG687_00007335</name>
</gene>
<dbReference type="EMBL" id="JAENGZ010000321">
    <property type="protein sequence ID" value="KAG6962057.1"/>
    <property type="molecule type" value="Genomic_DNA"/>
</dbReference>
<dbReference type="OrthoDB" id="129048at2759"/>
<dbReference type="Proteomes" id="UP000688947">
    <property type="component" value="Unassembled WGS sequence"/>
</dbReference>